<evidence type="ECO:0000313" key="1">
    <source>
        <dbReference type="EMBL" id="OAY47092.1"/>
    </source>
</evidence>
<organism evidence="1">
    <name type="scientific">Manihot esculenta</name>
    <name type="common">Cassava</name>
    <name type="synonym">Jatropha manihot</name>
    <dbReference type="NCBI Taxonomy" id="3983"/>
    <lineage>
        <taxon>Eukaryota</taxon>
        <taxon>Viridiplantae</taxon>
        <taxon>Streptophyta</taxon>
        <taxon>Embryophyta</taxon>
        <taxon>Tracheophyta</taxon>
        <taxon>Spermatophyta</taxon>
        <taxon>Magnoliopsida</taxon>
        <taxon>eudicotyledons</taxon>
        <taxon>Gunneridae</taxon>
        <taxon>Pentapetalae</taxon>
        <taxon>rosids</taxon>
        <taxon>fabids</taxon>
        <taxon>Malpighiales</taxon>
        <taxon>Euphorbiaceae</taxon>
        <taxon>Crotonoideae</taxon>
        <taxon>Manihoteae</taxon>
        <taxon>Manihot</taxon>
    </lineage>
</organism>
<proteinExistence type="predicted"/>
<dbReference type="AlphaFoldDB" id="A0A2C9VN79"/>
<dbReference type="EMBL" id="CM004392">
    <property type="protein sequence ID" value="OAY47092.1"/>
    <property type="molecule type" value="Genomic_DNA"/>
</dbReference>
<name>A0A2C9VN79_MANES</name>
<sequence>MTDTGSLFYVDRCIHASAMSIQEKCGSLNLLINASSILLILNVFQPGPWYRNNLNKAEESSCNACL</sequence>
<accession>A0A2C9VN79</accession>
<gene>
    <name evidence="1" type="ORF">MANES_06G051400</name>
</gene>
<reference evidence="1" key="1">
    <citation type="submission" date="2016-02" db="EMBL/GenBank/DDBJ databases">
        <title>WGS assembly of Manihot esculenta.</title>
        <authorList>
            <person name="Bredeson J.V."/>
            <person name="Prochnik S.E."/>
            <person name="Lyons J.B."/>
            <person name="Schmutz J."/>
            <person name="Grimwood J."/>
            <person name="Vrebalov J."/>
            <person name="Bart R.S."/>
            <person name="Amuge T."/>
            <person name="Ferguson M.E."/>
            <person name="Green R."/>
            <person name="Putnam N."/>
            <person name="Stites J."/>
            <person name="Rounsley S."/>
            <person name="Rokhsar D.S."/>
        </authorList>
    </citation>
    <scope>NUCLEOTIDE SEQUENCE [LARGE SCALE GENOMIC DNA]</scope>
    <source>
        <tissue evidence="1">Leaf</tissue>
    </source>
</reference>
<protein>
    <submittedName>
        <fullName evidence="1">Uncharacterized protein</fullName>
    </submittedName>
</protein>